<dbReference type="InterPro" id="IPR044068">
    <property type="entry name" value="CB"/>
</dbReference>
<organism evidence="13 14">
    <name type="scientific">Marinicauda pacifica</name>
    <dbReference type="NCBI Taxonomy" id="1133559"/>
    <lineage>
        <taxon>Bacteria</taxon>
        <taxon>Pseudomonadati</taxon>
        <taxon>Pseudomonadota</taxon>
        <taxon>Alphaproteobacteria</taxon>
        <taxon>Maricaulales</taxon>
        <taxon>Maricaulaceae</taxon>
        <taxon>Marinicauda</taxon>
    </lineage>
</organism>
<keyword evidence="2 9" id="KW-0963">Cytoplasm</keyword>
<dbReference type="PROSITE" id="PS51898">
    <property type="entry name" value="TYR_RECOMBINASE"/>
    <property type="match status" value="1"/>
</dbReference>
<evidence type="ECO:0000256" key="10">
    <source>
        <dbReference type="SAM" id="MobiDB-lite"/>
    </source>
</evidence>
<gene>
    <name evidence="9" type="primary">xerC</name>
    <name evidence="13" type="ORF">E5162_10230</name>
</gene>
<dbReference type="NCBIfam" id="NF001399">
    <property type="entry name" value="PRK00283.1"/>
    <property type="match status" value="1"/>
</dbReference>
<name>A0A4S2H878_9PROT</name>
<dbReference type="InterPro" id="IPR013762">
    <property type="entry name" value="Integrase-like_cat_sf"/>
</dbReference>
<dbReference type="InterPro" id="IPR002104">
    <property type="entry name" value="Integrase_catalytic"/>
</dbReference>
<keyword evidence="14" id="KW-1185">Reference proteome</keyword>
<dbReference type="Proteomes" id="UP000305451">
    <property type="component" value="Unassembled WGS sequence"/>
</dbReference>
<evidence type="ECO:0000256" key="7">
    <source>
        <dbReference type="ARBA" id="ARBA00023172"/>
    </source>
</evidence>
<feature type="active site" description="O-(3'-phospho-DNA)-tyrosine intermediate" evidence="9">
    <location>
        <position position="432"/>
    </location>
</feature>
<sequence length="453" mass="48806">MDPSARRNHGRARLRACHCRRPALRSGLRGDPGRPRRGWHALAPGRGGRPCRLERPGACQRARGPASPAARDGRAGRHACDRLPAGRADGRPHAGPGRDPADCGPDGGGWRYHAGGPLRRGGDSRRGRSAPRGPPSGAGGGRRGGDVSARSIALFLDMMAAERGAAYNTLEAYRRDLDDIETRLGATGRSLDEARTEDLESAFSGLARDGLSASTSARRLSAAKRFYRFLLKEGVRSDDPAAGMTGPKKARPLPKTLSEADVERLFEAAERMEGPAGLRTLALLELLYAGGLRVSELVSLPLSAFARAERCILVTGKGGRDRLVPLTDSAIQAVSDYKQVREAHLPRRDHTAFRRASAFLFPSSTAKAGHLTRERFAQILADLSVSAGLDPKKISPHVLRHAFATHLLSNGADLRTVQTLLGHADVSTTEIYTHVLEERLKSLVNDVHPLARK</sequence>
<comment type="similarity">
    <text evidence="9">Belongs to the 'phage' integrase family. XerC subfamily.</text>
</comment>
<keyword evidence="3 9" id="KW-0132">Cell division</keyword>
<keyword evidence="6 9" id="KW-0238">DNA-binding</keyword>
<dbReference type="HAMAP" id="MF_01808">
    <property type="entry name" value="Recomb_XerC_XerD"/>
    <property type="match status" value="1"/>
</dbReference>
<dbReference type="GO" id="GO:0003677">
    <property type="term" value="F:DNA binding"/>
    <property type="evidence" value="ECO:0007669"/>
    <property type="project" value="UniProtKB-UniRule"/>
</dbReference>
<keyword evidence="5 9" id="KW-0229">DNA integration</keyword>
<evidence type="ECO:0000256" key="3">
    <source>
        <dbReference type="ARBA" id="ARBA00022618"/>
    </source>
</evidence>
<evidence type="ECO:0000256" key="1">
    <source>
        <dbReference type="ARBA" id="ARBA00004496"/>
    </source>
</evidence>
<dbReference type="AlphaFoldDB" id="A0A4S2H878"/>
<feature type="active site" evidence="9">
    <location>
        <position position="423"/>
    </location>
</feature>
<feature type="active site" evidence="9">
    <location>
        <position position="317"/>
    </location>
</feature>
<evidence type="ECO:0000256" key="8">
    <source>
        <dbReference type="ARBA" id="ARBA00023306"/>
    </source>
</evidence>
<feature type="compositionally biased region" description="Basic and acidic residues" evidence="10">
    <location>
        <begin position="71"/>
        <end position="81"/>
    </location>
</feature>
<dbReference type="GO" id="GO:0005737">
    <property type="term" value="C:cytoplasm"/>
    <property type="evidence" value="ECO:0007669"/>
    <property type="project" value="UniProtKB-SubCell"/>
</dbReference>
<dbReference type="InterPro" id="IPR004107">
    <property type="entry name" value="Integrase_SAM-like_N"/>
</dbReference>
<comment type="function">
    <text evidence="9">Site-specific tyrosine recombinase, which acts by catalyzing the cutting and rejoining of the recombining DNA molecules. The XerC-XerD complex is essential to convert dimers of the bacterial chromosome into monomers to permit their segregation at cell division. It also contributes to the segregational stability of plasmids.</text>
</comment>
<comment type="caution">
    <text evidence="13">The sequence shown here is derived from an EMBL/GenBank/DDBJ whole genome shotgun (WGS) entry which is preliminary data.</text>
</comment>
<comment type="subcellular location">
    <subcellularLocation>
        <location evidence="1 9">Cytoplasm</location>
    </subcellularLocation>
</comment>
<reference evidence="13 14" key="1">
    <citation type="journal article" date="2013" name="Int. J. Syst. Evol. Microbiol.">
        <title>Marinicauda pacifica gen. nov., sp. nov., a prosthecate alphaproteobacterium of the family Hyphomonadaceae isolated from deep seawater.</title>
        <authorList>
            <person name="Zhang X.Y."/>
            <person name="Li G.W."/>
            <person name="Wang C.S."/>
            <person name="Zhang Y.J."/>
            <person name="Xu X.W."/>
            <person name="Li H."/>
            <person name="Liu A."/>
            <person name="Liu C."/>
            <person name="Xie B.B."/>
            <person name="Qin Q.L."/>
            <person name="Xu Z."/>
            <person name="Chen X.L."/>
            <person name="Zhou B.C."/>
            <person name="Zhang Y.Z."/>
        </authorList>
    </citation>
    <scope>NUCLEOTIDE SEQUENCE [LARGE SCALE GENOMIC DNA]</scope>
    <source>
        <strain evidence="13 14">P-1 km-3</strain>
    </source>
</reference>
<feature type="active site" evidence="9">
    <location>
        <position position="397"/>
    </location>
</feature>
<dbReference type="InterPro" id="IPR011010">
    <property type="entry name" value="DNA_brk_join_enz"/>
</dbReference>
<evidence type="ECO:0000259" key="11">
    <source>
        <dbReference type="PROSITE" id="PS51898"/>
    </source>
</evidence>
<feature type="active site" evidence="9">
    <location>
        <position position="293"/>
    </location>
</feature>
<dbReference type="PANTHER" id="PTHR30349">
    <property type="entry name" value="PHAGE INTEGRASE-RELATED"/>
    <property type="match status" value="1"/>
</dbReference>
<feature type="active site" evidence="9">
    <location>
        <position position="400"/>
    </location>
</feature>
<evidence type="ECO:0000313" key="13">
    <source>
        <dbReference type="EMBL" id="TGY92037.1"/>
    </source>
</evidence>
<dbReference type="Gene3D" id="1.10.443.10">
    <property type="entry name" value="Intergrase catalytic core"/>
    <property type="match status" value="1"/>
</dbReference>
<feature type="domain" description="Core-binding (CB)" evidence="12">
    <location>
        <begin position="146"/>
        <end position="231"/>
    </location>
</feature>
<dbReference type="SUPFAM" id="SSF56349">
    <property type="entry name" value="DNA breaking-rejoining enzymes"/>
    <property type="match status" value="1"/>
</dbReference>
<keyword evidence="8 9" id="KW-0131">Cell cycle</keyword>
<dbReference type="GO" id="GO:0007059">
    <property type="term" value="P:chromosome segregation"/>
    <property type="evidence" value="ECO:0007669"/>
    <property type="project" value="UniProtKB-UniRule"/>
</dbReference>
<dbReference type="GO" id="GO:0009037">
    <property type="term" value="F:tyrosine-based site-specific recombinase activity"/>
    <property type="evidence" value="ECO:0007669"/>
    <property type="project" value="UniProtKB-UniRule"/>
</dbReference>
<dbReference type="InterPro" id="IPR010998">
    <property type="entry name" value="Integrase_recombinase_N"/>
</dbReference>
<dbReference type="Pfam" id="PF02899">
    <property type="entry name" value="Phage_int_SAM_1"/>
    <property type="match status" value="1"/>
</dbReference>
<dbReference type="GO" id="GO:0051301">
    <property type="term" value="P:cell division"/>
    <property type="evidence" value="ECO:0007669"/>
    <property type="project" value="UniProtKB-KW"/>
</dbReference>
<evidence type="ECO:0000256" key="4">
    <source>
        <dbReference type="ARBA" id="ARBA00022829"/>
    </source>
</evidence>
<evidence type="ECO:0000313" key="14">
    <source>
        <dbReference type="Proteomes" id="UP000305451"/>
    </source>
</evidence>
<dbReference type="EMBL" id="SRXV01000003">
    <property type="protein sequence ID" value="TGY92037.1"/>
    <property type="molecule type" value="Genomic_DNA"/>
</dbReference>
<feature type="region of interest" description="Disordered" evidence="10">
    <location>
        <begin position="23"/>
        <end position="145"/>
    </location>
</feature>
<feature type="domain" description="Tyr recombinase" evidence="11">
    <location>
        <begin position="252"/>
        <end position="445"/>
    </location>
</feature>
<accession>A0A4S2H878</accession>
<dbReference type="Gene3D" id="1.10.150.130">
    <property type="match status" value="1"/>
</dbReference>
<dbReference type="InterPro" id="IPR023009">
    <property type="entry name" value="Tyrosine_recombinase_XerC/XerD"/>
</dbReference>
<dbReference type="InterPro" id="IPR050090">
    <property type="entry name" value="Tyrosine_recombinase_XerCD"/>
</dbReference>
<keyword evidence="4 9" id="KW-0159">Chromosome partition</keyword>
<evidence type="ECO:0000256" key="9">
    <source>
        <dbReference type="HAMAP-Rule" id="MF_01808"/>
    </source>
</evidence>
<evidence type="ECO:0000256" key="2">
    <source>
        <dbReference type="ARBA" id="ARBA00022490"/>
    </source>
</evidence>
<keyword evidence="7 9" id="KW-0233">DNA recombination</keyword>
<dbReference type="GO" id="GO:0006313">
    <property type="term" value="P:DNA transposition"/>
    <property type="evidence" value="ECO:0007669"/>
    <property type="project" value="UniProtKB-UniRule"/>
</dbReference>
<dbReference type="PROSITE" id="PS51900">
    <property type="entry name" value="CB"/>
    <property type="match status" value="1"/>
</dbReference>
<comment type="subunit">
    <text evidence="9">Forms a cyclic heterotetrameric complex composed of two molecules of XerC and two molecules of XerD.</text>
</comment>
<dbReference type="PANTHER" id="PTHR30349:SF90">
    <property type="entry name" value="TYROSINE RECOMBINASE XERD"/>
    <property type="match status" value="1"/>
</dbReference>
<evidence type="ECO:0000256" key="6">
    <source>
        <dbReference type="ARBA" id="ARBA00023125"/>
    </source>
</evidence>
<evidence type="ECO:0000259" key="12">
    <source>
        <dbReference type="PROSITE" id="PS51900"/>
    </source>
</evidence>
<proteinExistence type="inferred from homology"/>
<evidence type="ECO:0000256" key="5">
    <source>
        <dbReference type="ARBA" id="ARBA00022908"/>
    </source>
</evidence>
<dbReference type="Pfam" id="PF00589">
    <property type="entry name" value="Phage_integrase"/>
    <property type="match status" value="1"/>
</dbReference>
<protein>
    <recommendedName>
        <fullName evidence="9">Tyrosine recombinase XerC</fullName>
    </recommendedName>
</protein>
<dbReference type="OrthoDB" id="9801717at2"/>